<organism evidence="1">
    <name type="scientific">marine sediment metagenome</name>
    <dbReference type="NCBI Taxonomy" id="412755"/>
    <lineage>
        <taxon>unclassified sequences</taxon>
        <taxon>metagenomes</taxon>
        <taxon>ecological metagenomes</taxon>
    </lineage>
</organism>
<comment type="caution">
    <text evidence="1">The sequence shown here is derived from an EMBL/GenBank/DDBJ whole genome shotgun (WGS) entry which is preliminary data.</text>
</comment>
<dbReference type="AlphaFoldDB" id="A0A0F9FZU4"/>
<dbReference type="EMBL" id="LAZR01030412">
    <property type="protein sequence ID" value="KKL56682.1"/>
    <property type="molecule type" value="Genomic_DNA"/>
</dbReference>
<accession>A0A0F9FZU4</accession>
<gene>
    <name evidence="1" type="ORF">LCGC14_2242940</name>
</gene>
<evidence type="ECO:0000313" key="1">
    <source>
        <dbReference type="EMBL" id="KKL56682.1"/>
    </source>
</evidence>
<sequence length="77" mass="8573">MRQPNARQRQALGMIERATDSGDIIWVTAHPSQMADGEAFIHYSTARALKRRGLIEIDGGVFDDPLEIFLVEGTSDE</sequence>
<reference evidence="1" key="1">
    <citation type="journal article" date="2015" name="Nature">
        <title>Complex archaea that bridge the gap between prokaryotes and eukaryotes.</title>
        <authorList>
            <person name="Spang A."/>
            <person name="Saw J.H."/>
            <person name="Jorgensen S.L."/>
            <person name="Zaremba-Niedzwiedzka K."/>
            <person name="Martijn J."/>
            <person name="Lind A.E."/>
            <person name="van Eijk R."/>
            <person name="Schleper C."/>
            <person name="Guy L."/>
            <person name="Ettema T.J."/>
        </authorList>
    </citation>
    <scope>NUCLEOTIDE SEQUENCE</scope>
</reference>
<name>A0A0F9FZU4_9ZZZZ</name>
<protein>
    <submittedName>
        <fullName evidence="1">Uncharacterized protein</fullName>
    </submittedName>
</protein>
<proteinExistence type="predicted"/>